<comment type="caution">
    <text evidence="1">The sequence shown here is derived from an EMBL/GenBank/DDBJ whole genome shotgun (WGS) entry which is preliminary data.</text>
</comment>
<proteinExistence type="predicted"/>
<dbReference type="EMBL" id="LQCK02000067">
    <property type="protein sequence ID" value="KZB93663.1"/>
    <property type="molecule type" value="Genomic_DNA"/>
</dbReference>
<dbReference type="OrthoDB" id="9975002at2"/>
<protein>
    <submittedName>
        <fullName evidence="1">Uncharacterized protein</fullName>
    </submittedName>
</protein>
<sequence>MSAAAIVADCATVRAGVTASACWWPQDGAYARHRPGRPSTADADAAVMTIDDTAVFAAITAPMVAAVAAVAVIPTMVAVIALVVMGTAAIVALGIGRTGETSGACHHGHGSEQHLERHIPSFVSAIAAREGDYAGDTASFLTFFGSIRSVI</sequence>
<dbReference type="Proteomes" id="UP000078460">
    <property type="component" value="Unassembled WGS sequence"/>
</dbReference>
<reference evidence="1" key="1">
    <citation type="submission" date="2016-03" db="EMBL/GenBank/DDBJ databases">
        <title>Sphingomonas melonis TY, whole genome shotgun sequencing.</title>
        <authorList>
            <person name="Wang H."/>
            <person name="Zhu P."/>
        </authorList>
    </citation>
    <scope>NUCLEOTIDE SEQUENCE [LARGE SCALE GENOMIC DNA]</scope>
    <source>
        <strain evidence="1">TY</strain>
    </source>
</reference>
<gene>
    <name evidence="1" type="ORF">AVM11_11005</name>
</gene>
<dbReference type="RefSeq" id="WP_020486341.1">
    <property type="nucleotide sequence ID" value="NZ_CP017578.1"/>
</dbReference>
<dbReference type="GeneID" id="93796801"/>
<dbReference type="AlphaFoldDB" id="A0A175XZ24"/>
<name>A0A175XZ24_9SPHN</name>
<evidence type="ECO:0000313" key="1">
    <source>
        <dbReference type="EMBL" id="KZB93663.1"/>
    </source>
</evidence>
<organism evidence="1 2">
    <name type="scientific">Sphingomonas melonis TY</name>
    <dbReference type="NCBI Taxonomy" id="621456"/>
    <lineage>
        <taxon>Bacteria</taxon>
        <taxon>Pseudomonadati</taxon>
        <taxon>Pseudomonadota</taxon>
        <taxon>Alphaproteobacteria</taxon>
        <taxon>Sphingomonadales</taxon>
        <taxon>Sphingomonadaceae</taxon>
        <taxon>Sphingomonas</taxon>
    </lineage>
</organism>
<evidence type="ECO:0000313" key="2">
    <source>
        <dbReference type="Proteomes" id="UP000078460"/>
    </source>
</evidence>
<dbReference type="KEGG" id="smy:BJP26_04570"/>
<accession>A0A175XZ24</accession>
<keyword evidence="2" id="KW-1185">Reference proteome</keyword>